<evidence type="ECO:0000256" key="10">
    <source>
        <dbReference type="PIRSR" id="PIRSR605002-1"/>
    </source>
</evidence>
<reference evidence="14 15" key="1">
    <citation type="submission" date="2020-04" db="EMBL/GenBank/DDBJ databases">
        <authorList>
            <person name="Alioto T."/>
            <person name="Alioto T."/>
            <person name="Gomez Garrido J."/>
        </authorList>
    </citation>
    <scope>NUCLEOTIDE SEQUENCE [LARGE SCALE GENOMIC DNA]</scope>
</reference>
<dbReference type="Pfam" id="PF03332">
    <property type="entry name" value="PMM"/>
    <property type="match status" value="1"/>
</dbReference>
<keyword evidence="9 13" id="KW-0413">Isomerase</keyword>
<comment type="catalytic activity">
    <reaction evidence="13">
        <text>alpha-D-mannose 1-phosphate = D-mannose 6-phosphate</text>
        <dbReference type="Rhea" id="RHEA:11140"/>
        <dbReference type="ChEBI" id="CHEBI:58409"/>
        <dbReference type="ChEBI" id="CHEBI:58735"/>
        <dbReference type="EC" id="5.4.2.8"/>
    </reaction>
</comment>
<dbReference type="InterPro" id="IPR036412">
    <property type="entry name" value="HAD-like_sf"/>
</dbReference>
<dbReference type="GO" id="GO:0006013">
    <property type="term" value="P:mannose metabolic process"/>
    <property type="evidence" value="ECO:0007669"/>
    <property type="project" value="TreeGrafter"/>
</dbReference>
<dbReference type="AlphaFoldDB" id="A0A8S1D1B2"/>
<feature type="binding site" evidence="11">
    <location>
        <position position="53"/>
    </location>
    <ligand>
        <name>alpha-D-mannose 1-phosphate</name>
        <dbReference type="ChEBI" id="CHEBI:58409"/>
    </ligand>
</feature>
<evidence type="ECO:0000256" key="2">
    <source>
        <dbReference type="ARBA" id="ARBA00004699"/>
    </source>
</evidence>
<dbReference type="EMBL" id="CADEPI010000093">
    <property type="protein sequence ID" value="CAB3374115.1"/>
    <property type="molecule type" value="Genomic_DNA"/>
</dbReference>
<dbReference type="SFLD" id="SFLDG01140">
    <property type="entry name" value="C2.B:_Phosphomannomutase_and_P"/>
    <property type="match status" value="1"/>
</dbReference>
<evidence type="ECO:0000256" key="9">
    <source>
        <dbReference type="ARBA" id="ARBA00023235"/>
    </source>
</evidence>
<dbReference type="CDD" id="cd02585">
    <property type="entry name" value="HAD_PMM"/>
    <property type="match status" value="1"/>
</dbReference>
<feature type="binding site" evidence="11">
    <location>
        <position position="168"/>
    </location>
    <ligand>
        <name>alpha-D-mannose 1-phosphate</name>
        <dbReference type="ChEBI" id="CHEBI:58409"/>
    </ligand>
</feature>
<comment type="subunit">
    <text evidence="4 13">Homodimer.</text>
</comment>
<dbReference type="Gene3D" id="3.30.1240.20">
    <property type="match status" value="1"/>
</dbReference>
<comment type="similarity">
    <text evidence="3 13">Belongs to the eukaryotic PMM family.</text>
</comment>
<dbReference type="EC" id="5.4.2.8" evidence="5 13"/>
<feature type="active site" description="Proton donor/acceptor" evidence="10">
    <location>
        <position position="46"/>
    </location>
</feature>
<comment type="function">
    <text evidence="13">Involved in the synthesis of the GDP-mannose and dolichol-phosphate-mannose required for a number of critical mannosyl transfer reactions.</text>
</comment>
<dbReference type="GO" id="GO:0004615">
    <property type="term" value="F:phosphomannomutase activity"/>
    <property type="evidence" value="ECO:0007669"/>
    <property type="project" value="UniProtKB-EC"/>
</dbReference>
<feature type="binding site" evidence="12">
    <location>
        <position position="44"/>
    </location>
    <ligand>
        <name>Mg(2+)</name>
        <dbReference type="ChEBI" id="CHEBI:18420"/>
        <label>1</label>
    </ligand>
</feature>
<evidence type="ECO:0000256" key="5">
    <source>
        <dbReference type="ARBA" id="ARBA00012730"/>
    </source>
</evidence>
<dbReference type="Proteomes" id="UP000494165">
    <property type="component" value="Unassembled WGS sequence"/>
</dbReference>
<dbReference type="GO" id="GO:0005829">
    <property type="term" value="C:cytosol"/>
    <property type="evidence" value="ECO:0007669"/>
    <property type="project" value="TreeGrafter"/>
</dbReference>
<keyword evidence="15" id="KW-1185">Reference proteome</keyword>
<evidence type="ECO:0000313" key="15">
    <source>
        <dbReference type="Proteomes" id="UP000494165"/>
    </source>
</evidence>
<evidence type="ECO:0000256" key="3">
    <source>
        <dbReference type="ARBA" id="ARBA00009736"/>
    </source>
</evidence>
<feature type="binding site" evidence="12">
    <location>
        <position position="46"/>
    </location>
    <ligand>
        <name>Mg(2+)</name>
        <dbReference type="ChEBI" id="CHEBI:18420"/>
        <label>1</label>
    </ligand>
</feature>
<feature type="binding site" evidence="12">
    <location>
        <position position="255"/>
    </location>
    <ligand>
        <name>Mg(2+)</name>
        <dbReference type="ChEBI" id="CHEBI:18420"/>
        <label>1</label>
    </ligand>
</feature>
<keyword evidence="8 12" id="KW-0460">Magnesium</keyword>
<dbReference type="Gene3D" id="3.40.50.1000">
    <property type="entry name" value="HAD superfamily/HAD-like"/>
    <property type="match status" value="1"/>
</dbReference>
<dbReference type="InterPro" id="IPR023214">
    <property type="entry name" value="HAD_sf"/>
</dbReference>
<comment type="caution">
    <text evidence="14">The sequence shown here is derived from an EMBL/GenBank/DDBJ whole genome shotgun (WGS) entry which is preliminary data.</text>
</comment>
<feature type="binding site" evidence="11">
    <location>
        <position position="215"/>
    </location>
    <ligand>
        <name>alpha-D-mannose 1-phosphate</name>
        <dbReference type="ChEBI" id="CHEBI:58409"/>
    </ligand>
</feature>
<evidence type="ECO:0000313" key="14">
    <source>
        <dbReference type="EMBL" id="CAB3374115.1"/>
    </source>
</evidence>
<feature type="binding site" evidence="12">
    <location>
        <position position="243"/>
    </location>
    <ligand>
        <name>Mg(2+)</name>
        <dbReference type="ChEBI" id="CHEBI:18420"/>
        <label>1</label>
    </ligand>
</feature>
<keyword evidence="7 12" id="KW-0479">Metal-binding</keyword>
<comment type="subcellular location">
    <subcellularLocation>
        <location evidence="1 13">Cytoplasm</location>
    </subcellularLocation>
</comment>
<feature type="binding site" evidence="11">
    <location>
        <position position="157"/>
    </location>
    <ligand>
        <name>alpha-D-mannose 1-phosphate</name>
        <dbReference type="ChEBI" id="CHEBI:58409"/>
    </ligand>
</feature>
<gene>
    <name evidence="14" type="ORF">CLODIP_2_CD13823</name>
</gene>
<organism evidence="14 15">
    <name type="scientific">Cloeon dipterum</name>
    <dbReference type="NCBI Taxonomy" id="197152"/>
    <lineage>
        <taxon>Eukaryota</taxon>
        <taxon>Metazoa</taxon>
        <taxon>Ecdysozoa</taxon>
        <taxon>Arthropoda</taxon>
        <taxon>Hexapoda</taxon>
        <taxon>Insecta</taxon>
        <taxon>Pterygota</taxon>
        <taxon>Palaeoptera</taxon>
        <taxon>Ephemeroptera</taxon>
        <taxon>Pisciforma</taxon>
        <taxon>Baetidae</taxon>
        <taxon>Cloeon</taxon>
    </lineage>
</organism>
<dbReference type="SUPFAM" id="SSF56784">
    <property type="entry name" value="HAD-like"/>
    <property type="match status" value="1"/>
</dbReference>
<dbReference type="SFLD" id="SFLDF00445">
    <property type="entry name" value="alpha-phosphomannomutase"/>
    <property type="match status" value="1"/>
</dbReference>
<keyword evidence="6 13" id="KW-0963">Cytoplasm</keyword>
<evidence type="ECO:0000256" key="13">
    <source>
        <dbReference type="RuleBase" id="RU361118"/>
    </source>
</evidence>
<feature type="binding site" evidence="12">
    <location>
        <position position="260"/>
    </location>
    <ligand>
        <name>Mg(2+)</name>
        <dbReference type="ChEBI" id="CHEBI:18420"/>
        <label>1</label>
    </ligand>
</feature>
<dbReference type="OrthoDB" id="10264771at2759"/>
<name>A0A8S1D1B2_9INSE</name>
<evidence type="ECO:0000256" key="6">
    <source>
        <dbReference type="ARBA" id="ARBA00022490"/>
    </source>
</evidence>
<dbReference type="InterPro" id="IPR005002">
    <property type="entry name" value="PMM"/>
</dbReference>
<evidence type="ECO:0000256" key="4">
    <source>
        <dbReference type="ARBA" id="ARBA00011738"/>
    </source>
</evidence>
<dbReference type="GO" id="GO:0046872">
    <property type="term" value="F:metal ion binding"/>
    <property type="evidence" value="ECO:0007669"/>
    <property type="project" value="UniProtKB-KW"/>
</dbReference>
<evidence type="ECO:0000256" key="7">
    <source>
        <dbReference type="ARBA" id="ARBA00022723"/>
    </source>
</evidence>
<protein>
    <recommendedName>
        <fullName evidence="5 13">Phosphomannomutase</fullName>
        <ecNumber evidence="5 13">5.4.2.8</ecNumber>
    </recommendedName>
</protein>
<dbReference type="InterPro" id="IPR043169">
    <property type="entry name" value="PMM_cap"/>
</dbReference>
<dbReference type="InterPro" id="IPR006379">
    <property type="entry name" value="HAD-SF_hydro_IIB"/>
</dbReference>
<evidence type="ECO:0000256" key="8">
    <source>
        <dbReference type="ARBA" id="ARBA00022842"/>
    </source>
</evidence>
<dbReference type="FunFam" id="3.30.1240.20:FF:000001">
    <property type="entry name" value="Phosphomannomutase"/>
    <property type="match status" value="1"/>
</dbReference>
<comment type="cofactor">
    <cofactor evidence="12">
        <name>Mg(2+)</name>
        <dbReference type="ChEBI" id="CHEBI:18420"/>
    </cofactor>
</comment>
<feature type="binding site" evidence="11">
    <location>
        <position position="175"/>
    </location>
    <ligand>
        <name>alpha-D-mannose 1-phosphate</name>
        <dbReference type="ChEBI" id="CHEBI:58409"/>
    </ligand>
</feature>
<dbReference type="SFLD" id="SFLDG01143">
    <property type="entry name" value="C2.B.3:_Phosphomannomutase_Lik"/>
    <property type="match status" value="1"/>
</dbReference>
<proteinExistence type="inferred from homology"/>
<feature type="active site" description="Nucleophile" evidence="10">
    <location>
        <position position="44"/>
    </location>
</feature>
<evidence type="ECO:0000256" key="11">
    <source>
        <dbReference type="PIRSR" id="PIRSR605002-2"/>
    </source>
</evidence>
<dbReference type="PANTHER" id="PTHR10466:SF0">
    <property type="entry name" value="PHOSPHOMANNOMUTASE"/>
    <property type="match status" value="1"/>
</dbReference>
<dbReference type="NCBIfam" id="TIGR01484">
    <property type="entry name" value="HAD-SF-IIB"/>
    <property type="match status" value="1"/>
</dbReference>
<dbReference type="GO" id="GO:0009298">
    <property type="term" value="P:GDP-mannose biosynthetic process"/>
    <property type="evidence" value="ECO:0007669"/>
    <property type="project" value="InterPro"/>
</dbReference>
<accession>A0A8S1D1B2</accession>
<dbReference type="SFLD" id="SFLDS00003">
    <property type="entry name" value="Haloacid_Dehalogenase"/>
    <property type="match status" value="1"/>
</dbReference>
<sequence>MHTLIRSLVPRIPLFHFSSFHNQIQIKFVGTSAMSEKRIICLFDVDGTLTAPRKVITKEMETFLFEKVKQKCDIGLVGGSDLSKIAEQTGGMDIVKKCNFVFSENGLVAYKNGEKIGQESIQNYVGEEKLQRFINFSLRYMSEIELPVKRGTFIEFRNGLVNVCPVGRSCSQAERDQFGEYDAVHNIRKKFVEALRTQFPDLGLTYSIGGQISFDVFPTGWDKTYCLKYVLPENYDEIHFFGDKTDKGGNDHEIYNHEKTIGHKVTSPDDTRKQLSELLGIS</sequence>
<comment type="pathway">
    <text evidence="2 13">Nucleotide-sugar biosynthesis; GDP-alpha-D-mannose biosynthesis; alpha-D-mannose 1-phosphate from D-fructose 6-phosphate: step 2/2.</text>
</comment>
<feature type="binding site" evidence="11">
    <location>
        <position position="213"/>
    </location>
    <ligand>
        <name>alpha-D-mannose 1-phosphate</name>
        <dbReference type="ChEBI" id="CHEBI:58409"/>
    </ligand>
</feature>
<dbReference type="PANTHER" id="PTHR10466">
    <property type="entry name" value="PHOSPHOMANNOMUTASE"/>
    <property type="match status" value="1"/>
</dbReference>
<evidence type="ECO:0000256" key="1">
    <source>
        <dbReference type="ARBA" id="ARBA00004496"/>
    </source>
</evidence>
<evidence type="ECO:0000256" key="12">
    <source>
        <dbReference type="PIRSR" id="PIRSR605002-3"/>
    </source>
</evidence>
<dbReference type="GO" id="GO:0006487">
    <property type="term" value="P:protein N-linked glycosylation"/>
    <property type="evidence" value="ECO:0007669"/>
    <property type="project" value="TreeGrafter"/>
</dbReference>